<protein>
    <submittedName>
        <fullName evidence="1">Uncharacterized protein</fullName>
    </submittedName>
</protein>
<organism evidence="1">
    <name type="scientific">Anguilla anguilla</name>
    <name type="common">European freshwater eel</name>
    <name type="synonym">Muraena anguilla</name>
    <dbReference type="NCBI Taxonomy" id="7936"/>
    <lineage>
        <taxon>Eukaryota</taxon>
        <taxon>Metazoa</taxon>
        <taxon>Chordata</taxon>
        <taxon>Craniata</taxon>
        <taxon>Vertebrata</taxon>
        <taxon>Euteleostomi</taxon>
        <taxon>Actinopterygii</taxon>
        <taxon>Neopterygii</taxon>
        <taxon>Teleostei</taxon>
        <taxon>Anguilliformes</taxon>
        <taxon>Anguillidae</taxon>
        <taxon>Anguilla</taxon>
    </lineage>
</organism>
<dbReference type="AlphaFoldDB" id="A0A0E9XKD1"/>
<accession>A0A0E9XKD1</accession>
<dbReference type="EMBL" id="GBXM01005375">
    <property type="protein sequence ID" value="JAI03203.1"/>
    <property type="molecule type" value="Transcribed_RNA"/>
</dbReference>
<proteinExistence type="predicted"/>
<reference evidence="1" key="1">
    <citation type="submission" date="2014-11" db="EMBL/GenBank/DDBJ databases">
        <authorList>
            <person name="Amaro Gonzalez C."/>
        </authorList>
    </citation>
    <scope>NUCLEOTIDE SEQUENCE</scope>
</reference>
<sequence length="46" mass="5594">MITPQMSYSRHVWSRRLMIFHYYDREGGHSPNFLHVLIYNSESLHS</sequence>
<name>A0A0E9XKD1_ANGAN</name>
<reference evidence="1" key="2">
    <citation type="journal article" date="2015" name="Fish Shellfish Immunol.">
        <title>Early steps in the European eel (Anguilla anguilla)-Vibrio vulnificus interaction in the gills: Role of the RtxA13 toxin.</title>
        <authorList>
            <person name="Callol A."/>
            <person name="Pajuelo D."/>
            <person name="Ebbesson L."/>
            <person name="Teles M."/>
            <person name="MacKenzie S."/>
            <person name="Amaro C."/>
        </authorList>
    </citation>
    <scope>NUCLEOTIDE SEQUENCE</scope>
</reference>
<evidence type="ECO:0000313" key="1">
    <source>
        <dbReference type="EMBL" id="JAI03203.1"/>
    </source>
</evidence>